<dbReference type="Gene3D" id="3.40.50.10210">
    <property type="match status" value="1"/>
</dbReference>
<dbReference type="Proteomes" id="UP000031184">
    <property type="component" value="Unassembled WGS sequence"/>
</dbReference>
<dbReference type="PANTHER" id="PTHR43463">
    <property type="entry name" value="NICOTINATE-NUCLEOTIDE--DIMETHYLBENZIMIDAZOLE PHOSPHORIBOSYLTRANSFERASE"/>
    <property type="match status" value="1"/>
</dbReference>
<evidence type="ECO:0000313" key="10">
    <source>
        <dbReference type="EMBL" id="KID48956.1"/>
    </source>
</evidence>
<dbReference type="NCBIfam" id="TIGR03160">
    <property type="entry name" value="cobT_DBIPRT"/>
    <property type="match status" value="1"/>
</dbReference>
<keyword evidence="7 10" id="KW-0808">Transferase</keyword>
<evidence type="ECO:0000256" key="7">
    <source>
        <dbReference type="ARBA" id="ARBA00022679"/>
    </source>
</evidence>
<dbReference type="Pfam" id="PF02277">
    <property type="entry name" value="DBI_PRT"/>
    <property type="match status" value="1"/>
</dbReference>
<dbReference type="NCBIfam" id="NF000996">
    <property type="entry name" value="PRK00105.1"/>
    <property type="match status" value="1"/>
</dbReference>
<evidence type="ECO:0000256" key="4">
    <source>
        <dbReference type="ARBA" id="ARBA00015486"/>
    </source>
</evidence>
<comment type="caution">
    <text evidence="10">The sequence shown here is derived from an EMBL/GenBank/DDBJ whole genome shotgun (WGS) entry which is preliminary data.</text>
</comment>
<evidence type="ECO:0000313" key="11">
    <source>
        <dbReference type="Proteomes" id="UP000031184"/>
    </source>
</evidence>
<evidence type="ECO:0000256" key="1">
    <source>
        <dbReference type="ARBA" id="ARBA00005049"/>
    </source>
</evidence>
<organism evidence="10 11">
    <name type="scientific">Fusobacterium necrophorum subsp. funduliforme B35</name>
    <dbReference type="NCBI Taxonomy" id="1226633"/>
    <lineage>
        <taxon>Bacteria</taxon>
        <taxon>Fusobacteriati</taxon>
        <taxon>Fusobacteriota</taxon>
        <taxon>Fusobacteriia</taxon>
        <taxon>Fusobacteriales</taxon>
        <taxon>Fusobacteriaceae</taxon>
        <taxon>Fusobacterium</taxon>
    </lineage>
</organism>
<dbReference type="OrthoDB" id="9781491at2"/>
<evidence type="ECO:0000256" key="9">
    <source>
        <dbReference type="NCBIfam" id="TIGR03160"/>
    </source>
</evidence>
<dbReference type="PANTHER" id="PTHR43463:SF1">
    <property type="entry name" value="NICOTINATE-NUCLEOTIDE--DIMETHYLBENZIMIDAZOLE PHOSPHORIBOSYLTRANSFERASE"/>
    <property type="match status" value="1"/>
</dbReference>
<dbReference type="Gene3D" id="1.10.1610.10">
    <property type="match status" value="1"/>
</dbReference>
<dbReference type="InterPro" id="IPR003200">
    <property type="entry name" value="Nict_dMeBzImd_PRibTrfase"/>
</dbReference>
<name>A0A017H4J8_9FUSO</name>
<keyword evidence="5" id="KW-0169">Cobalamin biosynthesis</keyword>
<gene>
    <name evidence="10" type="ORF">C095_07655</name>
</gene>
<dbReference type="AlphaFoldDB" id="A0A017H4J8"/>
<dbReference type="InterPro" id="IPR036087">
    <property type="entry name" value="Nict_dMeBzImd_PRibTrfase_sf"/>
</dbReference>
<dbReference type="EC" id="2.4.2.21" evidence="3 9"/>
<dbReference type="PATRIC" id="fig|1226633.4.peg.1542"/>
<dbReference type="EMBL" id="AUZI01000019">
    <property type="protein sequence ID" value="KID48956.1"/>
    <property type="molecule type" value="Genomic_DNA"/>
</dbReference>
<evidence type="ECO:0000256" key="5">
    <source>
        <dbReference type="ARBA" id="ARBA00022573"/>
    </source>
</evidence>
<dbReference type="GO" id="GO:0009236">
    <property type="term" value="P:cobalamin biosynthetic process"/>
    <property type="evidence" value="ECO:0007669"/>
    <property type="project" value="UniProtKB-UniRule"/>
</dbReference>
<evidence type="ECO:0000256" key="8">
    <source>
        <dbReference type="ARBA" id="ARBA00047340"/>
    </source>
</evidence>
<sequence length="352" mass="39549">MKDLEDILSGIAAKDVHSIQQVTKILKEKMKPEGSLGVLEELVQKMAGIYSYPLPPIQRKCHIVAVADNGIIEEKVSSCPLEYTRLVSEAMLHNMATIGIFTKQLGIDLQVVDIGMKEDIQKEYSNFYRRKIRRGSRNFTKEAAMTKEECERAILEGFSFIGEKQKEYDIFSNGEMGIGNTTTSSAVLYAMTEKNIHDVVGHGGGLSEEGLVRKKRIIQDACQKYQLFGKESLEILRIVGGYDIAFLVGCYLGSAFYRKAMIVDGFISAVAALIACRLKAEVQDYCIFSHQSEEPGMRIILEELGESTFLQMKMRLGEGTGAVLVYPMIDCAFAMFQILRTPKEIYDMFYEQ</sequence>
<dbReference type="InterPro" id="IPR017846">
    <property type="entry name" value="Nict_dMeBzImd_PRibTrfase_bact"/>
</dbReference>
<dbReference type="CDD" id="cd02439">
    <property type="entry name" value="DMB-PRT_CobT"/>
    <property type="match status" value="1"/>
</dbReference>
<proteinExistence type="inferred from homology"/>
<dbReference type="InterPro" id="IPR023195">
    <property type="entry name" value="Nict_dMeBzImd_PRibTrfase_N"/>
</dbReference>
<comment type="pathway">
    <text evidence="1">Nucleoside biosynthesis; alpha-ribazole biosynthesis; alpha-ribazole from 5,6-dimethylbenzimidazole: step 1/2.</text>
</comment>
<comment type="catalytic activity">
    <reaction evidence="8">
        <text>5,6-dimethylbenzimidazole + nicotinate beta-D-ribonucleotide = alpha-ribazole 5'-phosphate + nicotinate + H(+)</text>
        <dbReference type="Rhea" id="RHEA:11196"/>
        <dbReference type="ChEBI" id="CHEBI:15378"/>
        <dbReference type="ChEBI" id="CHEBI:15890"/>
        <dbReference type="ChEBI" id="CHEBI:32544"/>
        <dbReference type="ChEBI" id="CHEBI:57502"/>
        <dbReference type="ChEBI" id="CHEBI:57918"/>
        <dbReference type="EC" id="2.4.2.21"/>
    </reaction>
</comment>
<dbReference type="GO" id="GO:0008939">
    <property type="term" value="F:nicotinate-nucleotide-dimethylbenzimidazole phosphoribosyltransferase activity"/>
    <property type="evidence" value="ECO:0007669"/>
    <property type="project" value="UniProtKB-UniRule"/>
</dbReference>
<evidence type="ECO:0000256" key="6">
    <source>
        <dbReference type="ARBA" id="ARBA00022676"/>
    </source>
</evidence>
<evidence type="ECO:0000256" key="3">
    <source>
        <dbReference type="ARBA" id="ARBA00011991"/>
    </source>
</evidence>
<dbReference type="UniPathway" id="UPA00061">
    <property type="reaction ID" value="UER00516"/>
</dbReference>
<reference evidence="10 11" key="1">
    <citation type="submission" date="2013-08" db="EMBL/GenBank/DDBJ databases">
        <title>An opportunistic ruminal bacterium that causes liver abscesses in cattle.</title>
        <authorList>
            <person name="Benahmed F.H."/>
            <person name="Rasmussen M."/>
            <person name="Harbottle H."/>
            <person name="Soppet D."/>
            <person name="Nagaraja T.G."/>
            <person name="Davidson M."/>
        </authorList>
    </citation>
    <scope>NUCLEOTIDE SEQUENCE [LARGE SCALE GENOMIC DNA]</scope>
    <source>
        <strain evidence="10 11">B35</strain>
    </source>
</reference>
<dbReference type="RefSeq" id="WP_005955551.1">
    <property type="nucleotide sequence ID" value="NZ_AOJP01000007.1"/>
</dbReference>
<comment type="similarity">
    <text evidence="2">Belongs to the CobT family.</text>
</comment>
<accession>A0A017H4J8</accession>
<dbReference type="SUPFAM" id="SSF52733">
    <property type="entry name" value="Nicotinate mononucleotide:5,6-dimethylbenzimidazole phosphoribosyltransferase (CobT)"/>
    <property type="match status" value="1"/>
</dbReference>
<evidence type="ECO:0000256" key="2">
    <source>
        <dbReference type="ARBA" id="ARBA00007110"/>
    </source>
</evidence>
<keyword evidence="6 10" id="KW-0328">Glycosyltransferase</keyword>
<protein>
    <recommendedName>
        <fullName evidence="4 9">Nicotinate-nucleotide--dimethylbenzimidazole phosphoribosyltransferase</fullName>
        <ecNumber evidence="3 9">2.4.2.21</ecNumber>
    </recommendedName>
</protein>